<dbReference type="AlphaFoldDB" id="A0A1W0E4E3"/>
<organism evidence="1 2">
    <name type="scientific">Ecytonucleospora hepatopenaei</name>
    <dbReference type="NCBI Taxonomy" id="646526"/>
    <lineage>
        <taxon>Eukaryota</taxon>
        <taxon>Fungi</taxon>
        <taxon>Fungi incertae sedis</taxon>
        <taxon>Microsporidia</taxon>
        <taxon>Enterocytozoonidae</taxon>
        <taxon>Ecytonucleospora</taxon>
    </lineage>
</organism>
<proteinExistence type="predicted"/>
<accession>A0A1W0E4E3</accession>
<dbReference type="Proteomes" id="UP000192758">
    <property type="component" value="Unassembled WGS sequence"/>
</dbReference>
<dbReference type="EMBL" id="MNPJ01000022">
    <property type="protein sequence ID" value="OQS54096.1"/>
    <property type="molecule type" value="Genomic_DNA"/>
</dbReference>
<comment type="caution">
    <text evidence="1">The sequence shown here is derived from an EMBL/GenBank/DDBJ whole genome shotgun (WGS) entry which is preliminary data.</text>
</comment>
<evidence type="ECO:0000313" key="2">
    <source>
        <dbReference type="Proteomes" id="UP000192758"/>
    </source>
</evidence>
<name>A0A1W0E4E3_9MICR</name>
<gene>
    <name evidence="1" type="ORF">EHP00_1166</name>
</gene>
<protein>
    <submittedName>
        <fullName evidence="1">Uncharacterized protein</fullName>
    </submittedName>
</protein>
<reference evidence="1 2" key="1">
    <citation type="journal article" date="2017" name="Environ. Microbiol.">
        <title>Decay of the glycolytic pathway and adaptation to intranuclear parasitism within Enterocytozoonidae microsporidia.</title>
        <authorList>
            <person name="Wiredu Boakye D."/>
            <person name="Jaroenlak P."/>
            <person name="Prachumwat A."/>
            <person name="Williams T.A."/>
            <person name="Bateman K.S."/>
            <person name="Itsathitphaisarn O."/>
            <person name="Sritunyalucksana K."/>
            <person name="Paszkiewicz K.H."/>
            <person name="Moore K.A."/>
            <person name="Stentiford G.D."/>
            <person name="Williams B.A."/>
        </authorList>
    </citation>
    <scope>NUCLEOTIDE SEQUENCE [LARGE SCALE GENOMIC DNA]</scope>
    <source>
        <strain evidence="1 2">TH1</strain>
    </source>
</reference>
<keyword evidence="2" id="KW-1185">Reference proteome</keyword>
<evidence type="ECO:0000313" key="1">
    <source>
        <dbReference type="EMBL" id="OQS54096.1"/>
    </source>
</evidence>
<sequence length="208" mass="24700">MFWFFNFINSFKLQTQNGDFLKTTKTGIITVSGWLEGTNFELEDKGGHVNIKTNKDHALENSNFLILEKPYHDGINQRFTIKNDIKENFISIIFKTEKEKRCFTVENMHVSLLKTCSGNTEQLFKKIYENPDDRKIKILTPLQIKEEELIRREEELQKFKDNKLIKKENVLKQEEEHHQNIEHSGCNENDNSNCFKYKSYKNPKFIDN</sequence>
<dbReference type="VEuPathDB" id="MicrosporidiaDB:EHP00_1166"/>